<accession>A0AC59Y3Q2</accession>
<reference evidence="1" key="1">
    <citation type="submission" date="2023-05" db="EMBL/GenBank/DDBJ databases">
        <authorList>
            <consortium name="ELIXIR-Norway"/>
        </authorList>
    </citation>
    <scope>NUCLEOTIDE SEQUENCE</scope>
</reference>
<proteinExistence type="predicted"/>
<reference evidence="1" key="2">
    <citation type="submission" date="2025-03" db="EMBL/GenBank/DDBJ databases">
        <authorList>
            <consortium name="ELIXIR-Norway"/>
            <consortium name="Elixir Norway"/>
        </authorList>
    </citation>
    <scope>NUCLEOTIDE SEQUENCE</scope>
</reference>
<name>A0AC59Y3Q2_RANTA</name>
<gene>
    <name evidence="1" type="ORF">MRATA1EN22A_LOCUS1155</name>
</gene>
<dbReference type="Proteomes" id="UP001162501">
    <property type="component" value="Chromosome 1"/>
</dbReference>
<dbReference type="EMBL" id="OX596085">
    <property type="protein sequence ID" value="CAM9337647.1"/>
    <property type="molecule type" value="Genomic_DNA"/>
</dbReference>
<evidence type="ECO:0000313" key="2">
    <source>
        <dbReference type="Proteomes" id="UP001162501"/>
    </source>
</evidence>
<protein>
    <submittedName>
        <fullName evidence="1">Uncharacterized protein</fullName>
    </submittedName>
</protein>
<evidence type="ECO:0000313" key="1">
    <source>
        <dbReference type="EMBL" id="CAM9337647.1"/>
    </source>
</evidence>
<sequence length="76" mass="8804">MPLFLNIWTLHDNPAIWEDPQELHWAAFVMAKCKMALALTLLHFELTPDCYKPPILTCQIILKSKNGIHVFLKKVC</sequence>
<organism evidence="1 2">
    <name type="scientific">Rangifer tarandus platyrhynchus</name>
    <name type="common">Svalbard reindeer</name>
    <dbReference type="NCBI Taxonomy" id="3082113"/>
    <lineage>
        <taxon>Eukaryota</taxon>
        <taxon>Metazoa</taxon>
        <taxon>Chordata</taxon>
        <taxon>Craniata</taxon>
        <taxon>Vertebrata</taxon>
        <taxon>Euteleostomi</taxon>
        <taxon>Mammalia</taxon>
        <taxon>Eutheria</taxon>
        <taxon>Laurasiatheria</taxon>
        <taxon>Artiodactyla</taxon>
        <taxon>Ruminantia</taxon>
        <taxon>Pecora</taxon>
        <taxon>Cervidae</taxon>
        <taxon>Odocoileinae</taxon>
        <taxon>Rangifer</taxon>
    </lineage>
</organism>